<dbReference type="RefSeq" id="WP_321398105.1">
    <property type="nucleotide sequence ID" value="NZ_CP139487.1"/>
</dbReference>
<evidence type="ECO:0000313" key="7">
    <source>
        <dbReference type="EMBL" id="WPU66169.1"/>
    </source>
</evidence>
<dbReference type="GO" id="GO:0003954">
    <property type="term" value="F:NADH dehydrogenase activity"/>
    <property type="evidence" value="ECO:0007669"/>
    <property type="project" value="TreeGrafter"/>
</dbReference>
<dbReference type="EC" id="7.1.1.-" evidence="5"/>
<dbReference type="InterPro" id="IPR001694">
    <property type="entry name" value="NADH_UbQ_OxRdtase_su1/FPO"/>
</dbReference>
<keyword evidence="5" id="KW-0874">Quinone</keyword>
<comment type="catalytic activity">
    <reaction evidence="5">
        <text>a quinone + NADH + 5 H(+)(in) = a quinol + NAD(+) + 4 H(+)(out)</text>
        <dbReference type="Rhea" id="RHEA:57888"/>
        <dbReference type="ChEBI" id="CHEBI:15378"/>
        <dbReference type="ChEBI" id="CHEBI:24646"/>
        <dbReference type="ChEBI" id="CHEBI:57540"/>
        <dbReference type="ChEBI" id="CHEBI:57945"/>
        <dbReference type="ChEBI" id="CHEBI:132124"/>
    </reaction>
</comment>
<keyword evidence="5" id="KW-1278">Translocase</keyword>
<evidence type="ECO:0000256" key="5">
    <source>
        <dbReference type="HAMAP-Rule" id="MF_01350"/>
    </source>
</evidence>
<keyword evidence="3 5" id="KW-1133">Transmembrane helix</keyword>
<feature type="transmembrane region" description="Helical" evidence="5">
    <location>
        <begin position="6"/>
        <end position="30"/>
    </location>
</feature>
<keyword evidence="5" id="KW-0830">Ubiquinone</keyword>
<dbReference type="AlphaFoldDB" id="A0AAX4HS59"/>
<accession>A0AAX4HS59</accession>
<protein>
    <recommendedName>
        <fullName evidence="5">NADH-quinone oxidoreductase subunit H</fullName>
        <ecNumber evidence="5">7.1.1.-</ecNumber>
    </recommendedName>
    <alternativeName>
        <fullName evidence="5">NADH dehydrogenase I subunit H</fullName>
    </alternativeName>
    <alternativeName>
        <fullName evidence="5">NDH-1 subunit H</fullName>
    </alternativeName>
</protein>
<sequence>MEYFDFIQLIAKILFVVAVCLSVVPVMVWFERRGSAWMQGRVGPNRVGPFGLLQPLADVFKFFCKEDFTPGNANKFYYYLAPMVALIAPLCALAVIPFGSKAIIMGQEVNLQIGNFDSGVIFILAFAGLEVYPLILAGWASKNKYSVLGALRGSSQIVSYEIAMGLALLSMMVVYGSFNPHDMVSWQQKHYWGALINPIGALVFWISIFAETNRLPFDLPEGESEIVAGYHLEYGAMKFALFFMAEYVAMIMASALIATLFFGGYGILPGMSFAINMIVEQFGWGEVGLQNTTAVFEFLSFFTKVAVFMFIFVWVRWTLPRFRFDQLMDLGWKILFPLSLINLVAVTLGVYFLNQ</sequence>
<keyword evidence="8" id="KW-1185">Reference proteome</keyword>
<feature type="transmembrane region" description="Helical" evidence="5">
    <location>
        <begin position="160"/>
        <end position="178"/>
    </location>
</feature>
<gene>
    <name evidence="5 7" type="primary">nuoH</name>
    <name evidence="7" type="ORF">SOO65_05360</name>
</gene>
<dbReference type="GO" id="GO:0048038">
    <property type="term" value="F:quinone binding"/>
    <property type="evidence" value="ECO:0007669"/>
    <property type="project" value="UniProtKB-KW"/>
</dbReference>
<dbReference type="GO" id="GO:0009060">
    <property type="term" value="P:aerobic respiration"/>
    <property type="evidence" value="ECO:0007669"/>
    <property type="project" value="TreeGrafter"/>
</dbReference>
<keyword evidence="7" id="KW-0560">Oxidoreductase</keyword>
<name>A0AAX4HS59_9BACT</name>
<organism evidence="7 8">
    <name type="scientific">Peredibacter starrii</name>
    <dbReference type="NCBI Taxonomy" id="28202"/>
    <lineage>
        <taxon>Bacteria</taxon>
        <taxon>Pseudomonadati</taxon>
        <taxon>Bdellovibrionota</taxon>
        <taxon>Bacteriovoracia</taxon>
        <taxon>Bacteriovoracales</taxon>
        <taxon>Bacteriovoracaceae</taxon>
        <taxon>Peredibacter</taxon>
    </lineage>
</organism>
<dbReference type="HAMAP" id="MF_01350">
    <property type="entry name" value="NDH1_NuoH"/>
    <property type="match status" value="1"/>
</dbReference>
<feature type="transmembrane region" description="Helical" evidence="5">
    <location>
        <begin position="76"/>
        <end position="99"/>
    </location>
</feature>
<comment type="similarity">
    <text evidence="5 6">Belongs to the complex I subunit 1 family.</text>
</comment>
<feature type="transmembrane region" description="Helical" evidence="5">
    <location>
        <begin position="247"/>
        <end position="268"/>
    </location>
</feature>
<dbReference type="PANTHER" id="PTHR11432">
    <property type="entry name" value="NADH DEHYDROGENASE SUBUNIT 1"/>
    <property type="match status" value="1"/>
</dbReference>
<evidence type="ECO:0000256" key="6">
    <source>
        <dbReference type="RuleBase" id="RU000471"/>
    </source>
</evidence>
<dbReference type="Proteomes" id="UP001324634">
    <property type="component" value="Chromosome"/>
</dbReference>
<reference evidence="7 8" key="1">
    <citation type="submission" date="2023-11" db="EMBL/GenBank/DDBJ databases">
        <title>Peredibacter starrii A3.12.</title>
        <authorList>
            <person name="Mitchell R.J."/>
        </authorList>
    </citation>
    <scope>NUCLEOTIDE SEQUENCE [LARGE SCALE GENOMIC DNA]</scope>
    <source>
        <strain evidence="7 8">A3.12</strain>
    </source>
</reference>
<dbReference type="InterPro" id="IPR018086">
    <property type="entry name" value="NADH_UbQ_OxRdtase_su1_CS"/>
</dbReference>
<dbReference type="GO" id="GO:0005886">
    <property type="term" value="C:plasma membrane"/>
    <property type="evidence" value="ECO:0007669"/>
    <property type="project" value="UniProtKB-SubCell"/>
</dbReference>
<dbReference type="EMBL" id="CP139487">
    <property type="protein sequence ID" value="WPU66169.1"/>
    <property type="molecule type" value="Genomic_DNA"/>
</dbReference>
<feature type="transmembrane region" description="Helical" evidence="5">
    <location>
        <begin position="331"/>
        <end position="353"/>
    </location>
</feature>
<keyword evidence="2 5" id="KW-0812">Transmembrane</keyword>
<evidence type="ECO:0000256" key="2">
    <source>
        <dbReference type="ARBA" id="ARBA00022692"/>
    </source>
</evidence>
<dbReference type="KEGG" id="psti:SOO65_05360"/>
<dbReference type="PANTHER" id="PTHR11432:SF3">
    <property type="entry name" value="NADH-UBIQUINONE OXIDOREDUCTASE CHAIN 1"/>
    <property type="match status" value="1"/>
</dbReference>
<comment type="function">
    <text evidence="5">NDH-1 shuttles electrons from NADH, via FMN and iron-sulfur (Fe-S) centers, to quinones in the respiratory chain. The immediate electron acceptor for the enzyme in this species is believed to be ubiquinone. Couples the redox reaction to proton translocation (for every two electrons transferred, four hydrogen ions are translocated across the cytoplasmic membrane), and thus conserves the redox energy in a proton gradient. This subunit may bind ubiquinone.</text>
</comment>
<dbReference type="Pfam" id="PF00146">
    <property type="entry name" value="NADHdh"/>
    <property type="match status" value="1"/>
</dbReference>
<comment type="subunit">
    <text evidence="5">NDH-1 is composed of 14 different subunits. Subunits NuoA, H, J, K, L, M, N constitute the membrane sector of the complex.</text>
</comment>
<evidence type="ECO:0000256" key="3">
    <source>
        <dbReference type="ARBA" id="ARBA00022989"/>
    </source>
</evidence>
<comment type="subcellular location">
    <subcellularLocation>
        <location evidence="5 6">Cell membrane</location>
        <topology evidence="5 6">Multi-pass membrane protein</topology>
    </subcellularLocation>
    <subcellularLocation>
        <location evidence="1">Membrane</location>
        <topology evidence="1">Multi-pass membrane protein</topology>
    </subcellularLocation>
</comment>
<evidence type="ECO:0000256" key="4">
    <source>
        <dbReference type="ARBA" id="ARBA00023136"/>
    </source>
</evidence>
<proteinExistence type="inferred from homology"/>
<feature type="transmembrane region" description="Helical" evidence="5">
    <location>
        <begin position="119"/>
        <end position="139"/>
    </location>
</feature>
<keyword evidence="5" id="KW-1003">Cell membrane</keyword>
<keyword evidence="4 5" id="KW-0472">Membrane</keyword>
<keyword evidence="5 6" id="KW-0520">NAD</keyword>
<evidence type="ECO:0000313" key="8">
    <source>
        <dbReference type="Proteomes" id="UP001324634"/>
    </source>
</evidence>
<evidence type="ECO:0000256" key="1">
    <source>
        <dbReference type="ARBA" id="ARBA00004141"/>
    </source>
</evidence>
<dbReference type="NCBIfam" id="NF004741">
    <property type="entry name" value="PRK06076.1-2"/>
    <property type="match status" value="1"/>
</dbReference>
<feature type="transmembrane region" description="Helical" evidence="5">
    <location>
        <begin position="298"/>
        <end position="319"/>
    </location>
</feature>
<dbReference type="GO" id="GO:0016655">
    <property type="term" value="F:oxidoreductase activity, acting on NAD(P)H, quinone or similar compound as acceptor"/>
    <property type="evidence" value="ECO:0007669"/>
    <property type="project" value="UniProtKB-UniRule"/>
</dbReference>
<dbReference type="PROSITE" id="PS00668">
    <property type="entry name" value="COMPLEX1_ND1_2"/>
    <property type="match status" value="1"/>
</dbReference>
<feature type="transmembrane region" description="Helical" evidence="5">
    <location>
        <begin position="190"/>
        <end position="210"/>
    </location>
</feature>